<protein>
    <submittedName>
        <fullName evidence="2">Uncharacterized protein</fullName>
    </submittedName>
</protein>
<keyword evidence="1" id="KW-0812">Transmembrane</keyword>
<dbReference type="Proteomes" id="UP000036464">
    <property type="component" value="Unassembled WGS sequence"/>
</dbReference>
<feature type="transmembrane region" description="Helical" evidence="1">
    <location>
        <begin position="91"/>
        <end position="110"/>
    </location>
</feature>
<gene>
    <name evidence="2" type="ORF">ABW16_15390</name>
</gene>
<evidence type="ECO:0000256" key="1">
    <source>
        <dbReference type="SAM" id="Phobius"/>
    </source>
</evidence>
<evidence type="ECO:0000313" key="3">
    <source>
        <dbReference type="Proteomes" id="UP000036464"/>
    </source>
</evidence>
<keyword evidence="1" id="KW-0472">Membrane</keyword>
<accession>A0ABR5FDC8</accession>
<proteinExistence type="predicted"/>
<comment type="caution">
    <text evidence="2">The sequence shown here is derived from an EMBL/GenBank/DDBJ whole genome shotgun (WGS) entry which is preliminary data.</text>
</comment>
<feature type="transmembrane region" description="Helical" evidence="1">
    <location>
        <begin position="122"/>
        <end position="148"/>
    </location>
</feature>
<dbReference type="EMBL" id="LDPO01000013">
    <property type="protein sequence ID" value="KLO27719.1"/>
    <property type="molecule type" value="Genomic_DNA"/>
</dbReference>
<keyword evidence="3" id="KW-1185">Reference proteome</keyword>
<evidence type="ECO:0000313" key="2">
    <source>
        <dbReference type="EMBL" id="KLO27719.1"/>
    </source>
</evidence>
<name>A0ABR5FDC8_9MYCO</name>
<keyword evidence="1" id="KW-1133">Transmembrane helix</keyword>
<feature type="transmembrane region" description="Helical" evidence="1">
    <location>
        <begin position="65"/>
        <end position="84"/>
    </location>
</feature>
<organism evidence="2 3">
    <name type="scientific">Mycolicibacter heraklionensis</name>
    <dbReference type="NCBI Taxonomy" id="512402"/>
    <lineage>
        <taxon>Bacteria</taxon>
        <taxon>Bacillati</taxon>
        <taxon>Actinomycetota</taxon>
        <taxon>Actinomycetes</taxon>
        <taxon>Mycobacteriales</taxon>
        <taxon>Mycobacteriaceae</taxon>
        <taxon>Mycolicibacter</taxon>
    </lineage>
</organism>
<sequence>MFLVAAMAFMAYACTPYIKVGGKIYSLTIMDPDPEDAPTTAGDSTQRDTDLHPESYSGLLTATTAWWLFMVPAVAATANVYFFIVGEGRLWVAIVSASFLCLLTVGTAYGDASWRYPIARGQYLQFGVASVLTAGVFPAMYLTAYYIAQRRPLRRKQSMEYRVHPRHRKLDS</sequence>
<reference evidence="2 3" key="1">
    <citation type="submission" date="2015-05" db="EMBL/GenBank/DDBJ databases">
        <title>Genome sequence of Mycobacterium heraklionense Davo strain.</title>
        <authorList>
            <person name="Greninger A.L."/>
            <person name="Cunningham G."/>
            <person name="Miller S."/>
        </authorList>
    </citation>
    <scope>NUCLEOTIDE SEQUENCE [LARGE SCALE GENOMIC DNA]</scope>
    <source>
        <strain evidence="2 3">Davo</strain>
    </source>
</reference>